<dbReference type="InterPro" id="IPR029058">
    <property type="entry name" value="AB_hydrolase_fold"/>
</dbReference>
<evidence type="ECO:0000313" key="1">
    <source>
        <dbReference type="EMBL" id="CAC5422804.1"/>
    </source>
</evidence>
<protein>
    <submittedName>
        <fullName evidence="1">Protein ABHD18</fullName>
    </submittedName>
</protein>
<accession>A0A6J8EQD2</accession>
<keyword evidence="2" id="KW-1185">Reference proteome</keyword>
<dbReference type="OrthoDB" id="9987145at2759"/>
<dbReference type="SUPFAM" id="SSF53474">
    <property type="entry name" value="alpha/beta-Hydrolases"/>
    <property type="match status" value="1"/>
</dbReference>
<dbReference type="PANTHER" id="PTHR13617">
    <property type="entry name" value="PROTEIN ABHD18"/>
    <property type="match status" value="1"/>
</dbReference>
<dbReference type="Gene3D" id="3.40.50.1820">
    <property type="entry name" value="alpha/beta hydrolase"/>
    <property type="match status" value="1"/>
</dbReference>
<sequence>MSRFDQLYRKLIVTKFFTRGWGQPENLKKIFDFRKVLGNRDACYKLVPPDYPVTIDKDELQGDVRILEGHFVSPFKKCVPGLMPKETEIARFQMVLPKEWKSHHKPVCLQLAGTGDHYYWRRRTVVARPLLKESGIASIILESPYYGLRKPKRQLRSSLHYTCDLFVMGGALMLESLVLFNWCERHGFGPLGVTGISMGGFCERHGFGPLGVTGISMGGFMASLAASVYPKPISLIPCLSWTTASTVFTKGVMSESIPWKVLENQYSVDTVYADEIKHTLVSPEQVLGSTYNMGHEFVKTYSDKLEDLKLNQSPAEMENILKERNSHSFNDHGEKMDVQADIDSMEDYLVKKSGCKGDNETVGKFTIDRKSLKDNALDFMRGVMDECTHLGNFSIPVDPSLIIIVAANHDAYVPRTNVISLEQLWPGSQVRYIDSGHINAFLFHNVQFRHAIADSFTEQIKRYHS</sequence>
<dbReference type="PANTHER" id="PTHR13617:SF14">
    <property type="entry name" value="PROTEIN ABHD18"/>
    <property type="match status" value="1"/>
</dbReference>
<dbReference type="Pfam" id="PF09752">
    <property type="entry name" value="ABHD18"/>
    <property type="match status" value="2"/>
</dbReference>
<name>A0A6J8EQD2_MYTCO</name>
<dbReference type="AlphaFoldDB" id="A0A6J8EQD2"/>
<evidence type="ECO:0000313" key="2">
    <source>
        <dbReference type="Proteomes" id="UP000507470"/>
    </source>
</evidence>
<organism evidence="1 2">
    <name type="scientific">Mytilus coruscus</name>
    <name type="common">Sea mussel</name>
    <dbReference type="NCBI Taxonomy" id="42192"/>
    <lineage>
        <taxon>Eukaryota</taxon>
        <taxon>Metazoa</taxon>
        <taxon>Spiralia</taxon>
        <taxon>Lophotrochozoa</taxon>
        <taxon>Mollusca</taxon>
        <taxon>Bivalvia</taxon>
        <taxon>Autobranchia</taxon>
        <taxon>Pteriomorphia</taxon>
        <taxon>Mytilida</taxon>
        <taxon>Mytiloidea</taxon>
        <taxon>Mytilidae</taxon>
        <taxon>Mytilinae</taxon>
        <taxon>Mytilus</taxon>
    </lineage>
</organism>
<reference evidence="1 2" key="1">
    <citation type="submission" date="2020-06" db="EMBL/GenBank/DDBJ databases">
        <authorList>
            <person name="Li R."/>
            <person name="Bekaert M."/>
        </authorList>
    </citation>
    <scope>NUCLEOTIDE SEQUENCE [LARGE SCALE GENOMIC DNA]</scope>
    <source>
        <strain evidence="2">wild</strain>
    </source>
</reference>
<gene>
    <name evidence="1" type="ORF">MCOR_54825</name>
</gene>
<dbReference type="Proteomes" id="UP000507470">
    <property type="component" value="Unassembled WGS sequence"/>
</dbReference>
<dbReference type="InterPro" id="IPR019149">
    <property type="entry name" value="ABHD18"/>
</dbReference>
<dbReference type="EMBL" id="CACVKT020009700">
    <property type="protein sequence ID" value="CAC5422804.1"/>
    <property type="molecule type" value="Genomic_DNA"/>
</dbReference>
<proteinExistence type="predicted"/>